<protein>
    <recommendedName>
        <fullName evidence="4">2'-5' RNA ligase</fullName>
    </recommendedName>
</protein>
<dbReference type="EMBL" id="AP012035">
    <property type="protein sequence ID" value="BAJ81903.1"/>
    <property type="molecule type" value="Genomic_DNA"/>
</dbReference>
<sequence>MGVERNQALLHFQSKIETALRRIVLAPEHRRYAPHVTLFSSHFSDNHAV</sequence>
<gene>
    <name evidence="1" type="ordered locus">ACMV_25560</name>
    <name evidence="2" type="ordered locus">ACMV_P1_01080</name>
</gene>
<dbReference type="InterPro" id="IPR009097">
    <property type="entry name" value="Cyclic_Pdiesterase"/>
</dbReference>
<dbReference type="SUPFAM" id="SSF55144">
    <property type="entry name" value="LigT-like"/>
    <property type="match status" value="1"/>
</dbReference>
<evidence type="ECO:0000313" key="3">
    <source>
        <dbReference type="Proteomes" id="UP000007100"/>
    </source>
</evidence>
<evidence type="ECO:0000313" key="2">
    <source>
        <dbReference type="EMBL" id="BAJ82904.1"/>
    </source>
</evidence>
<dbReference type="Proteomes" id="UP000007100">
    <property type="component" value="Plasmid pACMV1"/>
</dbReference>
<keyword evidence="2" id="KW-0614">Plasmid</keyword>
<dbReference type="Gene3D" id="3.90.1140.10">
    <property type="entry name" value="Cyclic phosphodiesterase"/>
    <property type="match status" value="1"/>
</dbReference>
<name>F0J2F9_ACIMA</name>
<keyword evidence="3" id="KW-1185">Reference proteome</keyword>
<dbReference type="KEGG" id="amv:ACMV_P1_01080"/>
<proteinExistence type="predicted"/>
<reference evidence="1 3" key="1">
    <citation type="submission" date="2010-12" db="EMBL/GenBank/DDBJ databases">
        <title>Whole genome sequence of Acidiphilium multivorum AIU301.</title>
        <authorList>
            <person name="Narita-Yamada S."/>
            <person name="Nakamura S."/>
            <person name="Ito N."/>
            <person name="Takarada H."/>
            <person name="Katano Y."/>
            <person name="Nakazawa H."/>
            <person name="Hosoyama A."/>
            <person name="Yamada R."/>
            <person name="Fujita N."/>
        </authorList>
    </citation>
    <scope>NUCLEOTIDE SEQUENCE [LARGE SCALE GENOMIC DNA]</scope>
    <source>
        <strain evidence="1">AIU301</strain>
        <strain evidence="3">DSM 11245 / JCM 8867 / AIU301</strain>
        <plasmid evidence="2 3">pACMV1</plasmid>
    </source>
</reference>
<organism evidence="1 3">
    <name type="scientific">Acidiphilium multivorum (strain DSM 11245 / JCM 8867 / NBRC 100883 / AIU 301)</name>
    <dbReference type="NCBI Taxonomy" id="926570"/>
    <lineage>
        <taxon>Bacteria</taxon>
        <taxon>Pseudomonadati</taxon>
        <taxon>Pseudomonadota</taxon>
        <taxon>Alphaproteobacteria</taxon>
        <taxon>Acetobacterales</taxon>
        <taxon>Acidocellaceae</taxon>
        <taxon>Acidiphilium</taxon>
    </lineage>
</organism>
<dbReference type="KEGG" id="amv:ACMV_25560"/>
<geneLocation type="plasmid" evidence="2 3">
    <name>pACMV1</name>
</geneLocation>
<dbReference type="RefSeq" id="WP_007421630.1">
    <property type="nucleotide sequence ID" value="NC_015178.1"/>
</dbReference>
<evidence type="ECO:0000313" key="1">
    <source>
        <dbReference type="EMBL" id="BAJ81903.1"/>
    </source>
</evidence>
<dbReference type="AlphaFoldDB" id="F0J2F9"/>
<dbReference type="Proteomes" id="UP000007100">
    <property type="component" value="Chromosome"/>
</dbReference>
<evidence type="ECO:0008006" key="4">
    <source>
        <dbReference type="Google" id="ProtNLM"/>
    </source>
</evidence>
<dbReference type="HOGENOM" id="CLU_3131184_0_0_5"/>
<dbReference type="EMBL" id="AP012036">
    <property type="protein sequence ID" value="BAJ82904.1"/>
    <property type="molecule type" value="Genomic_DNA"/>
</dbReference>
<accession>F0J2F9</accession>